<dbReference type="PROSITE" id="PS50111">
    <property type="entry name" value="CHEMOTAXIS_TRANSDUC_2"/>
    <property type="match status" value="1"/>
</dbReference>
<dbReference type="Pfam" id="PF00672">
    <property type="entry name" value="HAMP"/>
    <property type="match status" value="1"/>
</dbReference>
<dbReference type="Gene3D" id="1.10.287.950">
    <property type="entry name" value="Methyl-accepting chemotaxis protein"/>
    <property type="match status" value="1"/>
</dbReference>
<keyword evidence="6" id="KW-0472">Membrane</keyword>
<accession>A0A1G7L302</accession>
<dbReference type="InterPro" id="IPR003660">
    <property type="entry name" value="HAMP_dom"/>
</dbReference>
<feature type="transmembrane region" description="Helical" evidence="6">
    <location>
        <begin position="185"/>
        <end position="206"/>
    </location>
</feature>
<dbReference type="InterPro" id="IPR004089">
    <property type="entry name" value="MCPsignal_dom"/>
</dbReference>
<dbReference type="Gene3D" id="6.10.340.10">
    <property type="match status" value="1"/>
</dbReference>
<dbReference type="InterPro" id="IPR051310">
    <property type="entry name" value="MCP_chemotaxis"/>
</dbReference>
<keyword evidence="6" id="KW-0812">Transmembrane</keyword>
<name>A0A1G7L302_9SPHN</name>
<sequence>MNSLPISKKIGGAFALVVLGVLVMMAVLWGAFARIESTSHRSVLAQDIFTEALAMEIAILRQNSQVRGFLITRDENYLKQYREAREDGIASADKLQAMLKQQPEQARQVASSAAKIADWRQQIGEPLIAQARTDPAAAQEVLRASSKTVTMLPVLAPLRALRADQAEHMVAARDMRDAAISTGRWALVLGGLALLAAAITLSVLLARSLARPIVRLTGVMDTLARGNHGVTVADEARGDEIGVMSRSVVVFRDAAVAKARADAEQQMVVDQVGAALAQLAESDLRARLQDFPASYASLERDFNTAVSRLSAALAGVRGNTSGIAASTAEMHAATDDLARRAEQQAASLEESSAAINEIAGAVRQTADQARAAETIVHKASRDVNTSEEIVRRTVAAIGDIERSSNEIAEIIALIDGLSFQTNLLALNAGVEAARAGEAGKGFAVVASEVRALAERSAEAARDINARITATVQRVRSGVDLAQQTDQSLRAITTGINEIATFVTAIAGSAGEQAASIQQVNLAIGEMDTATQANAAMVEEVTAAVRALTDETGMLEQQVHRFRVDDQDAPAPAAPRAPAPVAKMPSPRTARPARVQGNAALKLDDDDWSAF</sequence>
<proteinExistence type="inferred from homology"/>
<dbReference type="GO" id="GO:0007165">
    <property type="term" value="P:signal transduction"/>
    <property type="evidence" value="ECO:0007669"/>
    <property type="project" value="UniProtKB-KW"/>
</dbReference>
<keyword evidence="3" id="KW-0807">Transducer</keyword>
<feature type="region of interest" description="Disordered" evidence="5">
    <location>
        <begin position="564"/>
        <end position="610"/>
    </location>
</feature>
<comment type="similarity">
    <text evidence="2">Belongs to the methyl-accepting chemotaxis (MCP) protein family.</text>
</comment>
<dbReference type="PANTHER" id="PTHR43531">
    <property type="entry name" value="PROTEIN ICFG"/>
    <property type="match status" value="1"/>
</dbReference>
<keyword evidence="4" id="KW-0175">Coiled coil</keyword>
<dbReference type="Proteomes" id="UP000323502">
    <property type="component" value="Unassembled WGS sequence"/>
</dbReference>
<evidence type="ECO:0000313" key="11">
    <source>
        <dbReference type="Proteomes" id="UP000323502"/>
    </source>
</evidence>
<evidence type="ECO:0000313" key="9">
    <source>
        <dbReference type="EMBL" id="MWC43464.1"/>
    </source>
</evidence>
<feature type="transmembrane region" description="Helical" evidence="6">
    <location>
        <begin position="12"/>
        <end position="32"/>
    </location>
</feature>
<evidence type="ECO:0000256" key="6">
    <source>
        <dbReference type="SAM" id="Phobius"/>
    </source>
</evidence>
<keyword evidence="11" id="KW-1185">Reference proteome</keyword>
<dbReference type="EMBL" id="FNBI01000003">
    <property type="protein sequence ID" value="SDF43868.1"/>
    <property type="molecule type" value="Genomic_DNA"/>
</dbReference>
<feature type="domain" description="HAMP" evidence="8">
    <location>
        <begin position="207"/>
        <end position="260"/>
    </location>
</feature>
<dbReference type="AlphaFoldDB" id="A0A1G7L302"/>
<keyword evidence="6" id="KW-1133">Transmembrane helix</keyword>
<dbReference type="OrthoDB" id="5292010at2"/>
<evidence type="ECO:0000259" key="7">
    <source>
        <dbReference type="PROSITE" id="PS50111"/>
    </source>
</evidence>
<feature type="domain" description="HAMP" evidence="8">
    <location>
        <begin position="263"/>
        <end position="314"/>
    </location>
</feature>
<evidence type="ECO:0000259" key="8">
    <source>
        <dbReference type="PROSITE" id="PS50885"/>
    </source>
</evidence>
<gene>
    <name evidence="9" type="ORF">GQR91_07310</name>
    <name evidence="10" type="ORF">SAMN05216557_103360</name>
</gene>
<protein>
    <submittedName>
        <fullName evidence="9">HAMP domain-containing protein</fullName>
    </submittedName>
    <submittedName>
        <fullName evidence="10">Methyl-accepting chemotaxis protein</fullName>
    </submittedName>
</protein>
<evidence type="ECO:0000256" key="1">
    <source>
        <dbReference type="ARBA" id="ARBA00022500"/>
    </source>
</evidence>
<dbReference type="GO" id="GO:0016020">
    <property type="term" value="C:membrane"/>
    <property type="evidence" value="ECO:0007669"/>
    <property type="project" value="InterPro"/>
</dbReference>
<organism evidence="10 11">
    <name type="scientific">Sphingomonas carotinifaciens</name>
    <dbReference type="NCBI Taxonomy" id="1166323"/>
    <lineage>
        <taxon>Bacteria</taxon>
        <taxon>Pseudomonadati</taxon>
        <taxon>Pseudomonadota</taxon>
        <taxon>Alphaproteobacteria</taxon>
        <taxon>Sphingomonadales</taxon>
        <taxon>Sphingomonadaceae</taxon>
        <taxon>Sphingomonas</taxon>
    </lineage>
</organism>
<dbReference type="SUPFAM" id="SSF158472">
    <property type="entry name" value="HAMP domain-like"/>
    <property type="match status" value="1"/>
</dbReference>
<dbReference type="GO" id="GO:0006935">
    <property type="term" value="P:chemotaxis"/>
    <property type="evidence" value="ECO:0007669"/>
    <property type="project" value="UniProtKB-KW"/>
</dbReference>
<evidence type="ECO:0000256" key="3">
    <source>
        <dbReference type="PROSITE-ProRule" id="PRU00284"/>
    </source>
</evidence>
<dbReference type="PANTHER" id="PTHR43531:SF11">
    <property type="entry name" value="METHYL-ACCEPTING CHEMOTAXIS PROTEIN 3"/>
    <property type="match status" value="1"/>
</dbReference>
<dbReference type="Pfam" id="PF05227">
    <property type="entry name" value="CHASE3"/>
    <property type="match status" value="1"/>
</dbReference>
<reference evidence="10 11" key="1">
    <citation type="submission" date="2016-10" db="EMBL/GenBank/DDBJ databases">
        <authorList>
            <person name="Varghese N."/>
            <person name="Submissions S."/>
        </authorList>
    </citation>
    <scope>NUCLEOTIDE SEQUENCE [LARGE SCALE GENOMIC DNA]</scope>
    <source>
        <strain evidence="10 11">S7-754</strain>
    </source>
</reference>
<dbReference type="SUPFAM" id="SSF58104">
    <property type="entry name" value="Methyl-accepting chemotaxis protein (MCP) signaling domain"/>
    <property type="match status" value="1"/>
</dbReference>
<keyword evidence="1" id="KW-0145">Chemotaxis</keyword>
<dbReference type="EMBL" id="WSUT01000005">
    <property type="protein sequence ID" value="MWC43464.1"/>
    <property type="molecule type" value="Genomic_DNA"/>
</dbReference>
<evidence type="ECO:0000313" key="12">
    <source>
        <dbReference type="Proteomes" id="UP000436801"/>
    </source>
</evidence>
<dbReference type="Pfam" id="PF00015">
    <property type="entry name" value="MCPsignal"/>
    <property type="match status" value="1"/>
</dbReference>
<dbReference type="RefSeq" id="WP_149682253.1">
    <property type="nucleotide sequence ID" value="NZ_FNBI01000003.1"/>
</dbReference>
<feature type="domain" description="Methyl-accepting transducer" evidence="7">
    <location>
        <begin position="319"/>
        <end position="548"/>
    </location>
</feature>
<evidence type="ECO:0000256" key="5">
    <source>
        <dbReference type="SAM" id="MobiDB-lite"/>
    </source>
</evidence>
<dbReference type="SMART" id="SM00283">
    <property type="entry name" value="MA"/>
    <property type="match status" value="1"/>
</dbReference>
<reference evidence="9 12" key="2">
    <citation type="submission" date="2019-12" db="EMBL/GenBank/DDBJ databases">
        <authorList>
            <person name="Zheng J."/>
        </authorList>
    </citation>
    <scope>NUCLEOTIDE SEQUENCE [LARGE SCALE GENOMIC DNA]</scope>
    <source>
        <strain evidence="9 12">DSM 27347</strain>
    </source>
</reference>
<evidence type="ECO:0000313" key="10">
    <source>
        <dbReference type="EMBL" id="SDF43868.1"/>
    </source>
</evidence>
<feature type="coiled-coil region" evidence="4">
    <location>
        <begin position="331"/>
        <end position="358"/>
    </location>
</feature>
<evidence type="ECO:0000256" key="2">
    <source>
        <dbReference type="ARBA" id="ARBA00029447"/>
    </source>
</evidence>
<dbReference type="SMART" id="SM00304">
    <property type="entry name" value="HAMP"/>
    <property type="match status" value="4"/>
</dbReference>
<dbReference type="InterPro" id="IPR007891">
    <property type="entry name" value="CHASE3"/>
</dbReference>
<dbReference type="Proteomes" id="UP000436801">
    <property type="component" value="Unassembled WGS sequence"/>
</dbReference>
<dbReference type="CDD" id="cd11386">
    <property type="entry name" value="MCP_signal"/>
    <property type="match status" value="1"/>
</dbReference>
<dbReference type="PROSITE" id="PS50885">
    <property type="entry name" value="HAMP"/>
    <property type="match status" value="2"/>
</dbReference>
<evidence type="ECO:0000256" key="4">
    <source>
        <dbReference type="SAM" id="Coils"/>
    </source>
</evidence>